<sequence>MTTIGGGQTAYGQEKKIDAQTSAPFSGSNKIARYRKPCYVEAVAPRNERNTHDTGLLRLRALSQSSYRYQQFCMMFA</sequence>
<dbReference type="Proteomes" id="UP001595629">
    <property type="component" value="Unassembled WGS sequence"/>
</dbReference>
<name>A0ABV7TEK6_9RHOB</name>
<keyword evidence="3" id="KW-1185">Reference proteome</keyword>
<feature type="compositionally biased region" description="Polar residues" evidence="1">
    <location>
        <begin position="19"/>
        <end position="28"/>
    </location>
</feature>
<evidence type="ECO:0000313" key="2">
    <source>
        <dbReference type="EMBL" id="MFC3613217.1"/>
    </source>
</evidence>
<proteinExistence type="predicted"/>
<evidence type="ECO:0000313" key="3">
    <source>
        <dbReference type="Proteomes" id="UP001595629"/>
    </source>
</evidence>
<dbReference type="EMBL" id="JBHRXI010000004">
    <property type="protein sequence ID" value="MFC3613217.1"/>
    <property type="molecule type" value="Genomic_DNA"/>
</dbReference>
<gene>
    <name evidence="2" type="ORF">ACFORG_05540</name>
</gene>
<dbReference type="RefSeq" id="WP_386734389.1">
    <property type="nucleotide sequence ID" value="NZ_JBHRXI010000004.1"/>
</dbReference>
<feature type="region of interest" description="Disordered" evidence="1">
    <location>
        <begin position="1"/>
        <end position="28"/>
    </location>
</feature>
<reference evidence="3" key="1">
    <citation type="journal article" date="2019" name="Int. J. Syst. Evol. Microbiol.">
        <title>The Global Catalogue of Microorganisms (GCM) 10K type strain sequencing project: providing services to taxonomists for standard genome sequencing and annotation.</title>
        <authorList>
            <consortium name="The Broad Institute Genomics Platform"/>
            <consortium name="The Broad Institute Genome Sequencing Center for Infectious Disease"/>
            <person name="Wu L."/>
            <person name="Ma J."/>
        </authorList>
    </citation>
    <scope>NUCLEOTIDE SEQUENCE [LARGE SCALE GENOMIC DNA]</scope>
    <source>
        <strain evidence="3">KCTC 42911</strain>
    </source>
</reference>
<comment type="caution">
    <text evidence="2">The sequence shown here is derived from an EMBL/GenBank/DDBJ whole genome shotgun (WGS) entry which is preliminary data.</text>
</comment>
<evidence type="ECO:0000256" key="1">
    <source>
        <dbReference type="SAM" id="MobiDB-lite"/>
    </source>
</evidence>
<protein>
    <submittedName>
        <fullName evidence="2">Uncharacterized protein</fullName>
    </submittedName>
</protein>
<organism evidence="2 3">
    <name type="scientific">Lutimaribacter marinistellae</name>
    <dbReference type="NCBI Taxonomy" id="1820329"/>
    <lineage>
        <taxon>Bacteria</taxon>
        <taxon>Pseudomonadati</taxon>
        <taxon>Pseudomonadota</taxon>
        <taxon>Alphaproteobacteria</taxon>
        <taxon>Rhodobacterales</taxon>
        <taxon>Roseobacteraceae</taxon>
        <taxon>Lutimaribacter</taxon>
    </lineage>
</organism>
<accession>A0ABV7TEK6</accession>